<keyword evidence="1" id="KW-1134">Transmembrane beta strand</keyword>
<evidence type="ECO:0000256" key="2">
    <source>
        <dbReference type="SAM" id="Phobius"/>
    </source>
</evidence>
<reference evidence="5" key="1">
    <citation type="journal article" date="2019" name="Int. J. Syst. Evol. Microbiol.">
        <title>The Global Catalogue of Microorganisms (GCM) 10K type strain sequencing project: providing services to taxonomists for standard genome sequencing and annotation.</title>
        <authorList>
            <consortium name="The Broad Institute Genomics Platform"/>
            <consortium name="The Broad Institute Genome Sequencing Center for Infectious Disease"/>
            <person name="Wu L."/>
            <person name="Ma J."/>
        </authorList>
    </citation>
    <scope>NUCLEOTIDE SEQUENCE [LARGE SCALE GENOMIC DNA]</scope>
    <source>
        <strain evidence="5">CGMCC 1.15461</strain>
    </source>
</reference>
<name>A0ABQ1JV05_9FLAO</name>
<keyword evidence="1 2" id="KW-0812">Transmembrane</keyword>
<organism evidence="4 5">
    <name type="scientific">Flavobacterium suaedae</name>
    <dbReference type="NCBI Taxonomy" id="1767027"/>
    <lineage>
        <taxon>Bacteria</taxon>
        <taxon>Pseudomonadati</taxon>
        <taxon>Bacteroidota</taxon>
        <taxon>Flavobacteriia</taxon>
        <taxon>Flavobacteriales</taxon>
        <taxon>Flavobacteriaceae</taxon>
        <taxon>Flavobacterium</taxon>
    </lineage>
</organism>
<dbReference type="CDD" id="cd01465">
    <property type="entry name" value="vWA_subgroup"/>
    <property type="match status" value="1"/>
</dbReference>
<keyword evidence="1 2" id="KW-0472">Membrane</keyword>
<dbReference type="NCBIfam" id="TIGR04057">
    <property type="entry name" value="SusC_RagA_signa"/>
    <property type="match status" value="1"/>
</dbReference>
<dbReference type="InterPro" id="IPR037066">
    <property type="entry name" value="Plug_dom_sf"/>
</dbReference>
<dbReference type="InterPro" id="IPR023997">
    <property type="entry name" value="TonB-dep_OMP_SusC/RagA_CS"/>
</dbReference>
<keyword evidence="5" id="KW-1185">Reference proteome</keyword>
<dbReference type="PANTHER" id="PTHR10579">
    <property type="entry name" value="CALCIUM-ACTIVATED CHLORIDE CHANNEL REGULATOR"/>
    <property type="match status" value="1"/>
</dbReference>
<keyword evidence="1" id="KW-0813">Transport</keyword>
<dbReference type="Pfam" id="PF12034">
    <property type="entry name" value="YfbK_C"/>
    <property type="match status" value="1"/>
</dbReference>
<feature type="domain" description="VWFA" evidence="3">
    <location>
        <begin position="600"/>
        <end position="778"/>
    </location>
</feature>
<dbReference type="InterPro" id="IPR036465">
    <property type="entry name" value="vWFA_dom_sf"/>
</dbReference>
<protein>
    <recommendedName>
        <fullName evidence="3">VWFA domain-containing protein</fullName>
    </recommendedName>
</protein>
<accession>A0ABQ1JV05</accession>
<dbReference type="InterPro" id="IPR021908">
    <property type="entry name" value="YfbK_C"/>
</dbReference>
<sequence>MENKDKIYEQFKDAAEKAEQKSFDRMEAVWNRVEDKLDKKKKRRGVVWWKYTGAAALLLLFISIGNMVMRNNPDPIISPDVLPDNNVTVIDTQKVNETFNPEHEEITEEEVVINQSKKDNLYDTLANGKVFNREIKNTRDREKRSGNGEFRIKKEVTYRDGDKNTSTEPSIADNNNYELEEVIVDKYRVTKPVTSSAAMVTIPAESITNKNKVVTTNNGNDYNYYSNSATVNPNASNQYGAVTANRYPIKKEEEKQDERAAAAMTTVSVEEVEDRANTGVLQNLQGQVAGINIATGSGEPGADSTIILRGTSSINGNAEPLFVVDGVPVDEDSFRSLSQNDIASYSILKDAAATSIYGNRGANGVIVITTKNGAGYYLGKSINSQSKEEIKIELNKLNVLPNGKEPLYIIDGVAVDEVTYKSLSLDDIANCKVLKNGASTAMYGSKGTNGVVIINTIKAFRKETSSYNSNEQTSETKNEEANPRLNAKIQVDQEEYESFEENQFENPAITPLSTFSIDVDNASYTNIRRFLNNGQTVPKDAVRVEEMVNFFNYQYPQPTDNKPFSINTEYSDAPWNTKHKLLKIGLKGVEIPTEDLPASNFVFLIDVSGSMDAQNKLPLLKESMKILVKQMRSNDRIAIVVYAGAAGLVLPSTSGAEKNKIIAALDNLDAGGSTAGGEGINLAYKIAQENFIKKGNNRVILATDGDFNVGPSSNDDMQTLIEQKRKSSVFLTCLGYGMGNYKDAKMEILADKGNGNYAYIDNMQEADRFLQKEFKGSMYAIAKDVKIQIEFNPKHVQSYRLIGYENRKLRDEDFANDAIDAGELGSGHTVTALYEIIPTGVESDYFTPAPELKYSQPNTLANNYGDELATIKLRHKKPDENVSKETVKVIPNITTALSSTSGDFKFAAAVAWFGLKLRDSELIPNKTSQDIINLAKQGAYNDPDGYRAEFIRLVNRVE</sequence>
<comment type="subcellular location">
    <subcellularLocation>
        <location evidence="1">Cell outer membrane</location>
        <topology evidence="1">Multi-pass membrane protein</topology>
    </subcellularLocation>
</comment>
<feature type="transmembrane region" description="Helical" evidence="2">
    <location>
        <begin position="48"/>
        <end position="69"/>
    </location>
</feature>
<comment type="similarity">
    <text evidence="1">Belongs to the TonB-dependent receptor family.</text>
</comment>
<dbReference type="InterPro" id="IPR022156">
    <property type="entry name" value="Uncharacterised_YfbK_N"/>
</dbReference>
<dbReference type="PROSITE" id="PS52016">
    <property type="entry name" value="TONB_DEPENDENT_REC_3"/>
    <property type="match status" value="1"/>
</dbReference>
<dbReference type="Pfam" id="PF12450">
    <property type="entry name" value="vWF_A"/>
    <property type="match status" value="1"/>
</dbReference>
<dbReference type="InterPro" id="IPR002035">
    <property type="entry name" value="VWF_A"/>
</dbReference>
<dbReference type="Proteomes" id="UP000615760">
    <property type="component" value="Unassembled WGS sequence"/>
</dbReference>
<dbReference type="InterPro" id="IPR051266">
    <property type="entry name" value="CLCR"/>
</dbReference>
<dbReference type="SUPFAM" id="SSF53300">
    <property type="entry name" value="vWA-like"/>
    <property type="match status" value="1"/>
</dbReference>
<evidence type="ECO:0000313" key="4">
    <source>
        <dbReference type="EMBL" id="GGB75404.1"/>
    </source>
</evidence>
<evidence type="ECO:0000259" key="3">
    <source>
        <dbReference type="PROSITE" id="PS50234"/>
    </source>
</evidence>
<dbReference type="InterPro" id="IPR012910">
    <property type="entry name" value="Plug_dom"/>
</dbReference>
<keyword evidence="1" id="KW-0998">Cell outer membrane</keyword>
<proteinExistence type="inferred from homology"/>
<evidence type="ECO:0000313" key="5">
    <source>
        <dbReference type="Proteomes" id="UP000615760"/>
    </source>
</evidence>
<dbReference type="InterPro" id="IPR039426">
    <property type="entry name" value="TonB-dep_rcpt-like"/>
</dbReference>
<dbReference type="PANTHER" id="PTHR10579:SF43">
    <property type="entry name" value="ZINC FINGER (C3HC4-TYPE RING FINGER) FAMILY PROTEIN"/>
    <property type="match status" value="1"/>
</dbReference>
<dbReference type="Gene3D" id="2.170.130.10">
    <property type="entry name" value="TonB-dependent receptor, plug domain"/>
    <property type="match status" value="2"/>
</dbReference>
<keyword evidence="2" id="KW-1133">Transmembrane helix</keyword>
<dbReference type="Gene3D" id="3.40.50.410">
    <property type="entry name" value="von Willebrand factor, type A domain"/>
    <property type="match status" value="1"/>
</dbReference>
<dbReference type="Pfam" id="PF00092">
    <property type="entry name" value="VWA"/>
    <property type="match status" value="1"/>
</dbReference>
<dbReference type="PROSITE" id="PS50234">
    <property type="entry name" value="VWFA"/>
    <property type="match status" value="1"/>
</dbReference>
<gene>
    <name evidence="4" type="ORF">GCM10007424_14180</name>
</gene>
<dbReference type="SUPFAM" id="SSF56935">
    <property type="entry name" value="Porins"/>
    <property type="match status" value="2"/>
</dbReference>
<evidence type="ECO:0000256" key="1">
    <source>
        <dbReference type="PROSITE-ProRule" id="PRU01360"/>
    </source>
</evidence>
<dbReference type="SMART" id="SM00327">
    <property type="entry name" value="VWA"/>
    <property type="match status" value="1"/>
</dbReference>
<dbReference type="EMBL" id="BMJE01000003">
    <property type="protein sequence ID" value="GGB75404.1"/>
    <property type="molecule type" value="Genomic_DNA"/>
</dbReference>
<dbReference type="Pfam" id="PF07715">
    <property type="entry name" value="Plug"/>
    <property type="match status" value="1"/>
</dbReference>
<comment type="caution">
    <text evidence="4">The sequence shown here is derived from an EMBL/GenBank/DDBJ whole genome shotgun (WGS) entry which is preliminary data.</text>
</comment>